<keyword evidence="1" id="KW-0808">Transferase</keyword>
<evidence type="ECO:0000313" key="3">
    <source>
        <dbReference type="EMBL" id="TWJ18998.1"/>
    </source>
</evidence>
<dbReference type="InterPro" id="IPR000794">
    <property type="entry name" value="Beta-ketoacyl_synthase"/>
</dbReference>
<dbReference type="Pfam" id="PF00109">
    <property type="entry name" value="ketoacyl-synt"/>
    <property type="match status" value="1"/>
</dbReference>
<name>A0A562VM83_9BACT</name>
<reference evidence="3 4" key="1">
    <citation type="submission" date="2019-07" db="EMBL/GenBank/DDBJ databases">
        <title>Genomic Encyclopedia of Archaeal and Bacterial Type Strains, Phase II (KMG-II): from individual species to whole genera.</title>
        <authorList>
            <person name="Goeker M."/>
        </authorList>
    </citation>
    <scope>NUCLEOTIDE SEQUENCE [LARGE SCALE GENOMIC DNA]</scope>
    <source>
        <strain evidence="3 4">ATCC BAA-1139</strain>
    </source>
</reference>
<proteinExistence type="predicted"/>
<protein>
    <submittedName>
        <fullName evidence="3">Beta-ketoacyl synthase-like protein</fullName>
    </submittedName>
</protein>
<dbReference type="Gene3D" id="3.40.47.10">
    <property type="match status" value="1"/>
</dbReference>
<dbReference type="GO" id="GO:0005829">
    <property type="term" value="C:cytosol"/>
    <property type="evidence" value="ECO:0007669"/>
    <property type="project" value="TreeGrafter"/>
</dbReference>
<evidence type="ECO:0000256" key="1">
    <source>
        <dbReference type="ARBA" id="ARBA00022679"/>
    </source>
</evidence>
<evidence type="ECO:0000313" key="4">
    <source>
        <dbReference type="Proteomes" id="UP000319449"/>
    </source>
</evidence>
<dbReference type="PANTHER" id="PTHR11712:SF321">
    <property type="entry name" value="3-OXOACYL-[ACYL-CARRIER-PROTEIN] SYNTHASE 2"/>
    <property type="match status" value="1"/>
</dbReference>
<dbReference type="InterPro" id="IPR016039">
    <property type="entry name" value="Thiolase-like"/>
</dbReference>
<feature type="domain" description="Beta-ketoacyl synthase-like N-terminal" evidence="2">
    <location>
        <begin position="7"/>
        <end position="228"/>
    </location>
</feature>
<evidence type="ECO:0000259" key="2">
    <source>
        <dbReference type="Pfam" id="PF00109"/>
    </source>
</evidence>
<dbReference type="GO" id="GO:0006633">
    <property type="term" value="P:fatty acid biosynthetic process"/>
    <property type="evidence" value="ECO:0007669"/>
    <property type="project" value="TreeGrafter"/>
</dbReference>
<dbReference type="PANTHER" id="PTHR11712">
    <property type="entry name" value="POLYKETIDE SYNTHASE-RELATED"/>
    <property type="match status" value="1"/>
</dbReference>
<dbReference type="EMBL" id="VLLN01000012">
    <property type="protein sequence ID" value="TWJ18998.1"/>
    <property type="molecule type" value="Genomic_DNA"/>
</dbReference>
<organism evidence="3 4">
    <name type="scientific">Geobacter argillaceus</name>
    <dbReference type="NCBI Taxonomy" id="345631"/>
    <lineage>
        <taxon>Bacteria</taxon>
        <taxon>Pseudomonadati</taxon>
        <taxon>Thermodesulfobacteriota</taxon>
        <taxon>Desulfuromonadia</taxon>
        <taxon>Geobacterales</taxon>
        <taxon>Geobacteraceae</taxon>
        <taxon>Geobacter</taxon>
    </lineage>
</organism>
<keyword evidence="4" id="KW-1185">Reference proteome</keyword>
<sequence length="347" mass="35300">MTSPRTDIVVTGLAAVTAAGVGIAPLVSALESGTSRLTPVPGEIIGESGYSWGKADQFKAADYMPPLKARKFDRCSLLAVVGAGLALADAGLAKGEFEPSRAGIALGCGFGGIANSADFLAGYFTGGAEGLSPMLFPNTVANAAASNASIEHGLQGPNVTTVQRFCSAESAVAMACRFLEEGRADLMLAGGVDELTPLMMQGFRAMGQLDRFARGFGEGIGLLVLERWEYAKQRGAAAKGTLGDIRTIGRLLPGSEDEGAARLLPEVAAISRISVSGTVGECAPLLDRLPTGPRLDIGAITGRSLAMGGVAMAALLATQPAGQQGLHLAASPEGPYYAITFTGGSPG</sequence>
<dbReference type="InterPro" id="IPR014030">
    <property type="entry name" value="Ketoacyl_synth_N"/>
</dbReference>
<dbReference type="SUPFAM" id="SSF53901">
    <property type="entry name" value="Thiolase-like"/>
    <property type="match status" value="1"/>
</dbReference>
<dbReference type="RefSeq" id="WP_145022647.1">
    <property type="nucleotide sequence ID" value="NZ_VLLN01000012.1"/>
</dbReference>
<gene>
    <name evidence="3" type="ORF">JN12_02216</name>
</gene>
<dbReference type="AlphaFoldDB" id="A0A562VM83"/>
<comment type="caution">
    <text evidence="3">The sequence shown here is derived from an EMBL/GenBank/DDBJ whole genome shotgun (WGS) entry which is preliminary data.</text>
</comment>
<dbReference type="GO" id="GO:0004315">
    <property type="term" value="F:3-oxoacyl-[acyl-carrier-protein] synthase activity"/>
    <property type="evidence" value="ECO:0007669"/>
    <property type="project" value="TreeGrafter"/>
</dbReference>
<accession>A0A562VM83</accession>
<dbReference type="Proteomes" id="UP000319449">
    <property type="component" value="Unassembled WGS sequence"/>
</dbReference>
<dbReference type="OrthoDB" id="5392135at2"/>